<dbReference type="SMART" id="SM00076">
    <property type="entry name" value="IFabd"/>
    <property type="match status" value="1"/>
</dbReference>
<feature type="chain" id="PRO_5044621553" evidence="8">
    <location>
        <begin position="24"/>
        <end position="195"/>
    </location>
</feature>
<reference evidence="10 11" key="1">
    <citation type="journal article" date="2011" name="Nature">
        <title>A high-resolution map of human evolutionary constraint using 29 mammals.</title>
        <authorList>
            <person name="Lindblad-Toh K."/>
            <person name="Garber M."/>
            <person name="Zuk O."/>
            <person name="Lin M.F."/>
            <person name="Parker B.J."/>
            <person name="Washietl S."/>
            <person name="Kheradpour P."/>
            <person name="Ernst J."/>
            <person name="Jordan G."/>
            <person name="Mauceli E."/>
            <person name="Ward L.D."/>
            <person name="Lowe C.B."/>
            <person name="Holloway A.K."/>
            <person name="Clamp M."/>
            <person name="Gnerre S."/>
            <person name="Alfoldi J."/>
            <person name="Beal K."/>
            <person name="Chang J."/>
            <person name="Clawson H."/>
            <person name="Cuff J."/>
            <person name="Di Palma F."/>
            <person name="Fitzgerald S."/>
            <person name="Flicek P."/>
            <person name="Guttman M."/>
            <person name="Hubisz M.J."/>
            <person name="Jaffe D.B."/>
            <person name="Jungreis I."/>
            <person name="Kent W.J."/>
            <person name="Kostka D."/>
            <person name="Lara M."/>
            <person name="Martins A.L."/>
            <person name="Massingham T."/>
            <person name="Moltke I."/>
            <person name="Raney B.J."/>
            <person name="Rasmussen M.D."/>
            <person name="Robinson J."/>
            <person name="Stark A."/>
            <person name="Vilella A.J."/>
            <person name="Wen J."/>
            <person name="Xie X."/>
            <person name="Zody M.C."/>
            <person name="Baldwin J."/>
            <person name="Bloom T."/>
            <person name="Chin C.W."/>
            <person name="Heiman D."/>
            <person name="Nicol R."/>
            <person name="Nusbaum C."/>
            <person name="Young S."/>
            <person name="Wilkinson J."/>
            <person name="Worley K.C."/>
            <person name="Kovar C.L."/>
            <person name="Muzny D.M."/>
            <person name="Gibbs R.A."/>
            <person name="Cree A."/>
            <person name="Dihn H.H."/>
            <person name="Fowler G."/>
            <person name="Jhangiani S."/>
            <person name="Joshi V."/>
            <person name="Lee S."/>
            <person name="Lewis L.R."/>
            <person name="Nazareth L.V."/>
            <person name="Okwuonu G."/>
            <person name="Santibanez J."/>
            <person name="Warren W.C."/>
            <person name="Mardis E.R."/>
            <person name="Weinstock G.M."/>
            <person name="Wilson R.K."/>
            <person name="Delehaunty K."/>
            <person name="Dooling D."/>
            <person name="Fronik C."/>
            <person name="Fulton L."/>
            <person name="Fulton B."/>
            <person name="Graves T."/>
            <person name="Minx P."/>
            <person name="Sodergren E."/>
            <person name="Birney E."/>
            <person name="Margulies E.H."/>
            <person name="Herrero J."/>
            <person name="Green E.D."/>
            <person name="Haussler D."/>
            <person name="Siepel A."/>
            <person name="Goldman N."/>
            <person name="Pollard K.S."/>
            <person name="Pedersen J.S."/>
            <person name="Lander E.S."/>
            <person name="Kellis M."/>
        </authorList>
    </citation>
    <scope>NUCLEOTIDE SEQUENCE [LARGE SCALE GENOMIC DNA]</scope>
    <source>
        <strain evidence="10 11">Thorbecke inbred</strain>
    </source>
</reference>
<keyword evidence="4" id="KW-0964">Secreted</keyword>
<evidence type="ECO:0000256" key="6">
    <source>
        <dbReference type="ARBA" id="ARBA00023157"/>
    </source>
</evidence>
<protein>
    <submittedName>
        <fullName evidence="9">Interferon 1BB6</fullName>
    </submittedName>
</protein>
<keyword evidence="3 7" id="KW-0202">Cytokine</keyword>
<feature type="signal peptide" evidence="8">
    <location>
        <begin position="1"/>
        <end position="23"/>
    </location>
</feature>
<dbReference type="EMBL" id="LR761097">
    <property type="protein sequence ID" value="CAB0000282.1"/>
    <property type="molecule type" value="Genomic_DNA"/>
</dbReference>
<keyword evidence="5 7" id="KW-0051">Antiviral defense</keyword>
<evidence type="ECO:0000313" key="11">
    <source>
        <dbReference type="Proteomes" id="UP000001811"/>
    </source>
</evidence>
<evidence type="ECO:0000256" key="3">
    <source>
        <dbReference type="ARBA" id="ARBA00022514"/>
    </source>
</evidence>
<dbReference type="Proteomes" id="UP000001811">
    <property type="component" value="Chromosome 1"/>
</dbReference>
<comment type="subcellular location">
    <subcellularLocation>
        <location evidence="1">Secreted</location>
    </subcellularLocation>
</comment>
<evidence type="ECO:0000313" key="9">
    <source>
        <dbReference type="EMBL" id="CAB0000282.1"/>
    </source>
</evidence>
<dbReference type="AlphaFoldDB" id="A0A5F9DR29"/>
<dbReference type="InterPro" id="IPR000471">
    <property type="entry name" value="Interferon_alpha/beta/delta"/>
</dbReference>
<dbReference type="STRING" id="9986.ENSOCUP00000048196"/>
<reference evidence="9" key="2">
    <citation type="journal article" date="2020" name="Genomics">
        <title>Comparative genomic analysis of eutherian interferon genes.</title>
        <authorList>
            <person name="Premzl M."/>
        </authorList>
    </citation>
    <scope>NUCLEOTIDE SEQUENCE</scope>
</reference>
<evidence type="ECO:0000313" key="10">
    <source>
        <dbReference type="Ensembl" id="ENSOCUP00000048196.1"/>
    </source>
</evidence>
<evidence type="ECO:0000256" key="7">
    <source>
        <dbReference type="RuleBase" id="RU000436"/>
    </source>
</evidence>
<dbReference type="EMBL" id="AAGW02033060">
    <property type="status" value="NOT_ANNOTATED_CDS"/>
    <property type="molecule type" value="Genomic_DNA"/>
</dbReference>
<dbReference type="GeneTree" id="ENSGT01000000214430"/>
<dbReference type="InterPro" id="IPR009079">
    <property type="entry name" value="4_helix_cytokine-like_core"/>
</dbReference>
<dbReference type="PANTHER" id="PTHR11691">
    <property type="entry name" value="TYPE I INTERFERON"/>
    <property type="match status" value="1"/>
</dbReference>
<keyword evidence="8" id="KW-0732">Signal</keyword>
<dbReference type="GO" id="GO:0005125">
    <property type="term" value="F:cytokine activity"/>
    <property type="evidence" value="ECO:0007669"/>
    <property type="project" value="UniProtKB-KW"/>
</dbReference>
<proteinExistence type="inferred from homology"/>
<dbReference type="SUPFAM" id="SSF47266">
    <property type="entry name" value="4-helical cytokines"/>
    <property type="match status" value="1"/>
</dbReference>
<dbReference type="Gene3D" id="1.20.1250.10">
    <property type="match status" value="1"/>
</dbReference>
<organism evidence="10 11">
    <name type="scientific">Oryctolagus cuniculus</name>
    <name type="common">Rabbit</name>
    <dbReference type="NCBI Taxonomy" id="9986"/>
    <lineage>
        <taxon>Eukaryota</taxon>
        <taxon>Metazoa</taxon>
        <taxon>Chordata</taxon>
        <taxon>Craniata</taxon>
        <taxon>Vertebrata</taxon>
        <taxon>Euteleostomi</taxon>
        <taxon>Mammalia</taxon>
        <taxon>Eutheria</taxon>
        <taxon>Euarchontoglires</taxon>
        <taxon>Glires</taxon>
        <taxon>Lagomorpha</taxon>
        <taxon>Leporidae</taxon>
        <taxon>Oryctolagus</taxon>
    </lineage>
</organism>
<dbReference type="Bgee" id="ENSOCUG00000035691">
    <property type="expression patterns" value="Expressed in testis"/>
</dbReference>
<keyword evidence="6" id="KW-1015">Disulfide bond</keyword>
<dbReference type="FunFam" id="1.20.1250.10:FF:000001">
    <property type="entry name" value="Interferon alpha"/>
    <property type="match status" value="1"/>
</dbReference>
<dbReference type="PROSITE" id="PS00252">
    <property type="entry name" value="INTERFERON_A_B_D"/>
    <property type="match status" value="1"/>
</dbReference>
<dbReference type="Pfam" id="PF00143">
    <property type="entry name" value="Interferon"/>
    <property type="match status" value="1"/>
</dbReference>
<comment type="similarity">
    <text evidence="2 7">Belongs to the alpha/beta interferon family.</text>
</comment>
<dbReference type="GO" id="GO:0051607">
    <property type="term" value="P:defense response to virus"/>
    <property type="evidence" value="ECO:0007669"/>
    <property type="project" value="UniProtKB-KW"/>
</dbReference>
<evidence type="ECO:0000256" key="1">
    <source>
        <dbReference type="ARBA" id="ARBA00004613"/>
    </source>
</evidence>
<dbReference type="PANTHER" id="PTHR11691:SF37">
    <property type="entry name" value="INTERFERON OMEGA-1"/>
    <property type="match status" value="1"/>
</dbReference>
<dbReference type="Ensembl" id="ENSOCUT00000039394.1">
    <property type="protein sequence ID" value="ENSOCUP00000048196.1"/>
    <property type="gene ID" value="ENSOCUG00000035691.1"/>
</dbReference>
<evidence type="ECO:0000256" key="8">
    <source>
        <dbReference type="SAM" id="SignalP"/>
    </source>
</evidence>
<name>A0A5F9DR29_RABIT</name>
<dbReference type="GO" id="GO:0005126">
    <property type="term" value="F:cytokine receptor binding"/>
    <property type="evidence" value="ECO:0007669"/>
    <property type="project" value="InterPro"/>
</dbReference>
<gene>
    <name evidence="10" type="primary">LOC127490959</name>
    <name evidence="9" type="synonym">IF1BB6</name>
</gene>
<evidence type="ECO:0000256" key="4">
    <source>
        <dbReference type="ARBA" id="ARBA00022525"/>
    </source>
</evidence>
<accession>A0A5F9DR29</accession>
<keyword evidence="11" id="KW-1185">Reference proteome</keyword>
<dbReference type="GO" id="GO:0005615">
    <property type="term" value="C:extracellular space"/>
    <property type="evidence" value="ECO:0007669"/>
    <property type="project" value="UniProtKB-KW"/>
</dbReference>
<sequence>MAQLLPLLTALVLCSYGPVGSLGCDLPHNSVPLSRTTLVLLDQMRRVSPVLCLKDRRDFQFPREVVNGSQFQKNQTVSVLHEMLQQIFNLLHTAHSSAAWNNILLEELHTALHQQLQGLETCLVQAMGEEDSVLTADSPTLMLKRYFQRIRLYLDEKKHSGCAWELVRMEIRRAFSSTADLQESLRSKDGDLASS</sequence>
<evidence type="ECO:0000256" key="2">
    <source>
        <dbReference type="ARBA" id="ARBA00011033"/>
    </source>
</evidence>
<dbReference type="OrthoDB" id="9529410at2759"/>
<evidence type="ECO:0000256" key="5">
    <source>
        <dbReference type="ARBA" id="ARBA00023118"/>
    </source>
</evidence>
<dbReference type="PRINTS" id="PR00266">
    <property type="entry name" value="INTERFERONAB"/>
</dbReference>
<reference evidence="10" key="3">
    <citation type="submission" date="2025-05" db="UniProtKB">
        <authorList>
            <consortium name="Ensembl"/>
        </authorList>
    </citation>
    <scope>IDENTIFICATION</scope>
    <source>
        <strain evidence="10">Thorbecke</strain>
    </source>
</reference>
<dbReference type="CDD" id="cd00095">
    <property type="entry name" value="IFab"/>
    <property type="match status" value="1"/>
</dbReference>
<dbReference type="SMR" id="A0A5F9DR29"/>